<reference evidence="1 2" key="1">
    <citation type="submission" date="2017-06" db="EMBL/GenBank/DDBJ databases">
        <title>Complete genome sequence of Paenibacillus donghaensis KCTC 13049T isolated from East Sea sediment, South Korea.</title>
        <authorList>
            <person name="Jung B.K."/>
            <person name="Hong S.-J."/>
            <person name="Shin J.-H."/>
        </authorList>
    </citation>
    <scope>NUCLEOTIDE SEQUENCE [LARGE SCALE GENOMIC DNA]</scope>
    <source>
        <strain evidence="1 2">KCTC 13049</strain>
    </source>
</reference>
<dbReference type="AlphaFoldDB" id="A0A2Z2K7V8"/>
<dbReference type="EMBL" id="CP021780">
    <property type="protein sequence ID" value="ASA21254.1"/>
    <property type="molecule type" value="Genomic_DNA"/>
</dbReference>
<sequence>MSFFKKNKQEYNSLAEDIRLYKIPLERAEEIIKSFKDKWIYVKFISNIYSKYNDDSSQSGIYSKFKVKDIYFDASTIRIYGFEDSDRLFLSKTNLVQTECSIELDEVKLIYKEKDIFIEIYIKMYLPNMDRRLHEIEDSKNHLIITEGKTDWKHLKNALFKLKAEGEFKQLDIDFFEYENEVQMGNDVLKRICSYQSLFENEKLKIFIFDSDDKKINNEHRGRDYICHGNNVYSLVLPIPKHREATPLISIENFYQDSEIKTEDLDQRRLYLANEFDFTTGKHSILEDVYTPLVNDKMEINHIIDNRVFKINDKIIYKEDIFSNENKENIALSKNRFATYILDGIRPFDTISVQSFGLVFDIIVSIFNDYYHQDKKHAVGEEISPGIYLEKPDNHFEVLSIHGSCSKKVALQIREATHVSYGMKLSNDKMSVILSLQFQNEEIECSIQISEKLLNFLYKKAQNKFNRIELHICDEDKNYISHKEIMNDDLCVVLIKGIFSELNN</sequence>
<accession>A0A2Z2K7V8</accession>
<keyword evidence="2" id="KW-1185">Reference proteome</keyword>
<protein>
    <submittedName>
        <fullName evidence="1">Uncharacterized protein</fullName>
    </submittedName>
</protein>
<evidence type="ECO:0000313" key="2">
    <source>
        <dbReference type="Proteomes" id="UP000249890"/>
    </source>
</evidence>
<dbReference type="RefSeq" id="WP_087915267.1">
    <property type="nucleotide sequence ID" value="NZ_CP021780.1"/>
</dbReference>
<dbReference type="KEGG" id="pdh:B9T62_10935"/>
<name>A0A2Z2K7V8_9BACL</name>
<evidence type="ECO:0000313" key="1">
    <source>
        <dbReference type="EMBL" id="ASA21254.1"/>
    </source>
</evidence>
<organism evidence="1 2">
    <name type="scientific">Paenibacillus donghaensis</name>
    <dbReference type="NCBI Taxonomy" id="414771"/>
    <lineage>
        <taxon>Bacteria</taxon>
        <taxon>Bacillati</taxon>
        <taxon>Bacillota</taxon>
        <taxon>Bacilli</taxon>
        <taxon>Bacillales</taxon>
        <taxon>Paenibacillaceae</taxon>
        <taxon>Paenibacillus</taxon>
    </lineage>
</organism>
<gene>
    <name evidence="1" type="ORF">B9T62_10935</name>
</gene>
<dbReference type="Proteomes" id="UP000249890">
    <property type="component" value="Chromosome"/>
</dbReference>
<dbReference type="OrthoDB" id="9801813at2"/>
<proteinExistence type="predicted"/>